<name>A0ABQ5IAC5_9ASTR</name>
<feature type="transmembrane region" description="Helical" evidence="1">
    <location>
        <begin position="156"/>
        <end position="176"/>
    </location>
</feature>
<gene>
    <name evidence="2" type="ORF">Tco_1091780</name>
</gene>
<sequence length="244" mass="26794">MEGTNGYLGKKRNPSQTVVVWVLPCNSHCISFGYTVTISLILVLPLGAVLLEVAWSPTLKANDGIGICLGSRVVVVCWPAPTVTWPSISPACVLPFVLLLVLVISGSVFQLLLFFAVLVACVIPPIINSVAIQSLLHGFQLRCTTLELNQVGHPLTYISNFVSLFRNILSTTAMLVRKRWLYAYRHQFTFTLGSTIAALILLDFILGQFLVVLLLLQVSPRHCISNLISHVLTCEVPPMLEPFP</sequence>
<evidence type="ECO:0000313" key="2">
    <source>
        <dbReference type="EMBL" id="GJT96262.1"/>
    </source>
</evidence>
<keyword evidence="1" id="KW-0812">Transmembrane</keyword>
<feature type="transmembrane region" description="Helical" evidence="1">
    <location>
        <begin position="87"/>
        <end position="104"/>
    </location>
</feature>
<evidence type="ECO:0000256" key="1">
    <source>
        <dbReference type="SAM" id="Phobius"/>
    </source>
</evidence>
<protein>
    <submittedName>
        <fullName evidence="2">Uncharacterized protein</fullName>
    </submittedName>
</protein>
<dbReference type="EMBL" id="BQNB010020465">
    <property type="protein sequence ID" value="GJT96262.1"/>
    <property type="molecule type" value="Genomic_DNA"/>
</dbReference>
<proteinExistence type="predicted"/>
<evidence type="ECO:0000313" key="3">
    <source>
        <dbReference type="Proteomes" id="UP001151760"/>
    </source>
</evidence>
<feature type="transmembrane region" description="Helical" evidence="1">
    <location>
        <begin position="188"/>
        <end position="216"/>
    </location>
</feature>
<reference evidence="2" key="2">
    <citation type="submission" date="2022-01" db="EMBL/GenBank/DDBJ databases">
        <authorList>
            <person name="Yamashiro T."/>
            <person name="Shiraishi A."/>
            <person name="Satake H."/>
            <person name="Nakayama K."/>
        </authorList>
    </citation>
    <scope>NUCLEOTIDE SEQUENCE</scope>
</reference>
<feature type="transmembrane region" description="Helical" evidence="1">
    <location>
        <begin position="31"/>
        <end position="51"/>
    </location>
</feature>
<accession>A0ABQ5IAC5</accession>
<organism evidence="2 3">
    <name type="scientific">Tanacetum coccineum</name>
    <dbReference type="NCBI Taxonomy" id="301880"/>
    <lineage>
        <taxon>Eukaryota</taxon>
        <taxon>Viridiplantae</taxon>
        <taxon>Streptophyta</taxon>
        <taxon>Embryophyta</taxon>
        <taxon>Tracheophyta</taxon>
        <taxon>Spermatophyta</taxon>
        <taxon>Magnoliopsida</taxon>
        <taxon>eudicotyledons</taxon>
        <taxon>Gunneridae</taxon>
        <taxon>Pentapetalae</taxon>
        <taxon>asterids</taxon>
        <taxon>campanulids</taxon>
        <taxon>Asterales</taxon>
        <taxon>Asteraceae</taxon>
        <taxon>Asteroideae</taxon>
        <taxon>Anthemideae</taxon>
        <taxon>Anthemidinae</taxon>
        <taxon>Tanacetum</taxon>
    </lineage>
</organism>
<keyword evidence="1" id="KW-1133">Transmembrane helix</keyword>
<feature type="transmembrane region" description="Helical" evidence="1">
    <location>
        <begin position="111"/>
        <end position="136"/>
    </location>
</feature>
<keyword evidence="1" id="KW-0472">Membrane</keyword>
<keyword evidence="3" id="KW-1185">Reference proteome</keyword>
<reference evidence="2" key="1">
    <citation type="journal article" date="2022" name="Int. J. Mol. Sci.">
        <title>Draft Genome of Tanacetum Coccineum: Genomic Comparison of Closely Related Tanacetum-Family Plants.</title>
        <authorList>
            <person name="Yamashiro T."/>
            <person name="Shiraishi A."/>
            <person name="Nakayama K."/>
            <person name="Satake H."/>
        </authorList>
    </citation>
    <scope>NUCLEOTIDE SEQUENCE</scope>
</reference>
<dbReference type="Proteomes" id="UP001151760">
    <property type="component" value="Unassembled WGS sequence"/>
</dbReference>
<comment type="caution">
    <text evidence="2">The sequence shown here is derived from an EMBL/GenBank/DDBJ whole genome shotgun (WGS) entry which is preliminary data.</text>
</comment>